<evidence type="ECO:0000256" key="1">
    <source>
        <dbReference type="SAM" id="Coils"/>
    </source>
</evidence>
<feature type="region of interest" description="Disordered" evidence="2">
    <location>
        <begin position="117"/>
        <end position="136"/>
    </location>
</feature>
<dbReference type="Proteomes" id="UP000694865">
    <property type="component" value="Unplaced"/>
</dbReference>
<name>A0ABM0N1A6_SACKO</name>
<keyword evidence="3" id="KW-1185">Reference proteome</keyword>
<keyword evidence="1" id="KW-0175">Coiled coil</keyword>
<protein>
    <submittedName>
        <fullName evidence="4">Vimentin-type intermediate filament-associated coiled-coil protein-like</fullName>
    </submittedName>
</protein>
<reference evidence="4" key="1">
    <citation type="submission" date="2025-08" db="UniProtKB">
        <authorList>
            <consortium name="RefSeq"/>
        </authorList>
    </citation>
    <scope>IDENTIFICATION</scope>
    <source>
        <tissue evidence="4">Testes</tissue>
    </source>
</reference>
<gene>
    <name evidence="4" type="primary">LOC100367448</name>
</gene>
<evidence type="ECO:0000313" key="4">
    <source>
        <dbReference type="RefSeq" id="XP_006826047.1"/>
    </source>
</evidence>
<dbReference type="GeneID" id="100367448"/>
<evidence type="ECO:0000256" key="2">
    <source>
        <dbReference type="SAM" id="MobiDB-lite"/>
    </source>
</evidence>
<sequence>MFSPSRSTIREANDHLQALYTKVNELEHTIKEQAESMINKDVQMQNKLKEVASGKNKEINELRRTLESSEAHMQRMLATNREKDALIAHLQQRCQVLDELCLSKPILEKLVAAMTKAESLKSDDGEVDPSEDGGLS</sequence>
<organism evidence="3 4">
    <name type="scientific">Saccoglossus kowalevskii</name>
    <name type="common">Acorn worm</name>
    <dbReference type="NCBI Taxonomy" id="10224"/>
    <lineage>
        <taxon>Eukaryota</taxon>
        <taxon>Metazoa</taxon>
        <taxon>Hemichordata</taxon>
        <taxon>Enteropneusta</taxon>
        <taxon>Harrimaniidae</taxon>
        <taxon>Saccoglossus</taxon>
    </lineage>
</organism>
<feature type="compositionally biased region" description="Acidic residues" evidence="2">
    <location>
        <begin position="125"/>
        <end position="136"/>
    </location>
</feature>
<feature type="coiled-coil region" evidence="1">
    <location>
        <begin position="9"/>
        <end position="79"/>
    </location>
</feature>
<dbReference type="RefSeq" id="XP_006826047.1">
    <property type="nucleotide sequence ID" value="XM_006825984.1"/>
</dbReference>
<accession>A0ABM0N1A6</accession>
<proteinExistence type="predicted"/>
<evidence type="ECO:0000313" key="3">
    <source>
        <dbReference type="Proteomes" id="UP000694865"/>
    </source>
</evidence>